<dbReference type="Proteomes" id="UP000272015">
    <property type="component" value="Unassembled WGS sequence"/>
</dbReference>
<name>A0A3A5MET8_9MICO</name>
<evidence type="ECO:0000259" key="1">
    <source>
        <dbReference type="Pfam" id="PF08818"/>
    </source>
</evidence>
<sequence>MINRSGDVDTFMRSLDHPLDAVVQQLRLAILQAEPKLTEHIKWNAPSFCRDGIDRITFNLRATDRVQIIFHRGAKSVVDATPFHFEDVTGLLQMISAERGQVVFSDALTARAQQKAFLLLVHAWIRA</sequence>
<comment type="caution">
    <text evidence="2">The sequence shown here is derived from an EMBL/GenBank/DDBJ whole genome shotgun (WGS) entry which is preliminary data.</text>
</comment>
<protein>
    <submittedName>
        <fullName evidence="2">DUF1801 domain-containing protein</fullName>
    </submittedName>
</protein>
<dbReference type="InterPro" id="IPR014922">
    <property type="entry name" value="YdhG-like"/>
</dbReference>
<dbReference type="OrthoDB" id="9811812at2"/>
<dbReference type="AlphaFoldDB" id="A0A3A5MET8"/>
<accession>A0A3A5MET8</accession>
<organism evidence="2 3">
    <name type="scientific">Cryobacterium melibiosiphilum</name>
    <dbReference type="NCBI Taxonomy" id="995039"/>
    <lineage>
        <taxon>Bacteria</taxon>
        <taxon>Bacillati</taxon>
        <taxon>Actinomycetota</taxon>
        <taxon>Actinomycetes</taxon>
        <taxon>Micrococcales</taxon>
        <taxon>Microbacteriaceae</taxon>
        <taxon>Cryobacterium</taxon>
    </lineage>
</organism>
<dbReference type="RefSeq" id="WP_119976166.1">
    <property type="nucleotide sequence ID" value="NZ_JBHSQA010000009.1"/>
</dbReference>
<dbReference type="Pfam" id="PF08818">
    <property type="entry name" value="DUF1801"/>
    <property type="match status" value="1"/>
</dbReference>
<keyword evidence="3" id="KW-1185">Reference proteome</keyword>
<evidence type="ECO:0000313" key="2">
    <source>
        <dbReference type="EMBL" id="RJT85623.1"/>
    </source>
</evidence>
<feature type="domain" description="YdhG-like" evidence="1">
    <location>
        <begin position="21"/>
        <end position="94"/>
    </location>
</feature>
<proteinExistence type="predicted"/>
<dbReference type="Gene3D" id="3.90.1150.200">
    <property type="match status" value="1"/>
</dbReference>
<gene>
    <name evidence="2" type="ORF">D6T64_18550</name>
</gene>
<reference evidence="2 3" key="1">
    <citation type="submission" date="2018-09" db="EMBL/GenBank/DDBJ databases">
        <title>Novel species of Cryobacterium.</title>
        <authorList>
            <person name="Liu Q."/>
            <person name="Xin Y.-H."/>
        </authorList>
    </citation>
    <scope>NUCLEOTIDE SEQUENCE [LARGE SCALE GENOMIC DNA]</scope>
    <source>
        <strain evidence="2 3">Hh39</strain>
    </source>
</reference>
<dbReference type="SUPFAM" id="SSF159888">
    <property type="entry name" value="YdhG-like"/>
    <property type="match status" value="1"/>
</dbReference>
<dbReference type="EMBL" id="QZVS01000095">
    <property type="protein sequence ID" value="RJT85623.1"/>
    <property type="molecule type" value="Genomic_DNA"/>
</dbReference>
<evidence type="ECO:0000313" key="3">
    <source>
        <dbReference type="Proteomes" id="UP000272015"/>
    </source>
</evidence>